<sequence length="62" mass="6999">MALSNHCPNVTTNFIDWRGGALTEVAELSDRSLLDDHLPFGRCDIHRLAPADLIARLRRFLP</sequence>
<dbReference type="Proteomes" id="UP000485880">
    <property type="component" value="Unassembled WGS sequence"/>
</dbReference>
<reference evidence="1 2" key="1">
    <citation type="submission" date="2019-05" db="EMBL/GenBank/DDBJ databases">
        <authorList>
            <person name="Farhan Ul Haque M."/>
        </authorList>
    </citation>
    <scope>NUCLEOTIDE SEQUENCE [LARGE SCALE GENOMIC DNA]</scope>
    <source>
        <strain evidence="1">2</strain>
    </source>
</reference>
<keyword evidence="2" id="KW-1185">Reference proteome</keyword>
<comment type="caution">
    <text evidence="1">The sequence shown here is derived from an EMBL/GenBank/DDBJ whole genome shotgun (WGS) entry which is preliminary data.</text>
</comment>
<protein>
    <submittedName>
        <fullName evidence="1">Uncharacterized protein</fullName>
    </submittedName>
</protein>
<dbReference type="EMBL" id="CABFMQ020000087">
    <property type="protein sequence ID" value="VTZ51032.1"/>
    <property type="molecule type" value="Genomic_DNA"/>
</dbReference>
<organism evidence="1 2">
    <name type="scientific">Methylocella tundrae</name>
    <dbReference type="NCBI Taxonomy" id="227605"/>
    <lineage>
        <taxon>Bacteria</taxon>
        <taxon>Pseudomonadati</taxon>
        <taxon>Pseudomonadota</taxon>
        <taxon>Alphaproteobacteria</taxon>
        <taxon>Hyphomicrobiales</taxon>
        <taxon>Beijerinckiaceae</taxon>
        <taxon>Methylocella</taxon>
    </lineage>
</organism>
<dbReference type="AlphaFoldDB" id="A0A8B6MA90"/>
<accession>A0A8B6MA90</accession>
<evidence type="ECO:0000313" key="2">
    <source>
        <dbReference type="Proteomes" id="UP000485880"/>
    </source>
</evidence>
<proteinExistence type="predicted"/>
<evidence type="ECO:0000313" key="1">
    <source>
        <dbReference type="EMBL" id="VTZ51032.1"/>
    </source>
</evidence>
<gene>
    <name evidence="1" type="ORF">MPC4_30216</name>
</gene>
<name>A0A8B6MA90_METTU</name>